<sequence length="738" mass="78895">MPGLSDEEKVKRIEAYEEQLRQDKNFAQNSADQIKGQALVDCNWSELFSTAPFAISSMGSCFIVSSYPYASSTRITKSPQQVGLKWESLRGNLVEIAALGDRAFSTAHTKLNAINLGASATKNQASGPNSTLTCRRTRPDAVKATSMYLGQIKRSTESSYSNAKDVDAVFQTWLDYVCSFHAACEDTKSAAERSKTKNQAEIIERTKRIEGQGQLVADAQKQTKVMEDSLKVAVDKFKQAADSFPSGWSLVGQDSVRMLVGTIPSAVNIAVTTGIGSLTGNPTAAFGAVGAEALKGATEVTGQVVGIVQQQLEAKKEAAVQPLFIQNIHYVMIAFNILKGVIDNAAEGKMMADAPLLLKNGVVLAMEDLEKTLTAGQKGSGVPALDKRLAEIVAAGLKIGKELEAEVAKDTKATVASAKVIEIAKKLQPEFVKQRNEALSLQTVAASVPGNNVNPPPLETQKLTKEQVENNKWVLQSATDRLTITQKGLNGSQAEYNKSTQHLAELTKELIDVQASLAKLESETVTLDEVQKVLVNCVGLIASMKQTISGLAQFFQNMSETVGVLINVIVADLINIGEGANQSKADAGDLGNVISILGHYSLFSDISSMWVKLSKDHLKPGLALASGLGGFVGTADTNKPILSATQKQMAEKNKLLHDWSDKASAAVKKMVEDAEKEAKAAIDTRSNQNAALVSALMPSEESRKAIEAGYTINKTAQKALEAANTVAPLGIRTENVQA</sequence>
<accession>W7I4J6</accession>
<evidence type="ECO:0000256" key="1">
    <source>
        <dbReference type="SAM" id="Coils"/>
    </source>
</evidence>
<dbReference type="PANTHER" id="PTHR33488">
    <property type="entry name" value="ZGC:162509"/>
    <property type="match status" value="1"/>
</dbReference>
<reference evidence="2 3" key="1">
    <citation type="submission" date="2013-05" db="EMBL/GenBank/DDBJ databases">
        <title>Drechslerella stenobrocha genome reveals carnivorous origination and mechanical trapping mechanism of predatory fungi.</title>
        <authorList>
            <person name="Liu X."/>
            <person name="Zhang W."/>
            <person name="Liu K."/>
        </authorList>
    </citation>
    <scope>NUCLEOTIDE SEQUENCE [LARGE SCALE GENOMIC DNA]</scope>
    <source>
        <strain evidence="2 3">248</strain>
    </source>
</reference>
<dbReference type="AlphaFoldDB" id="W7I4J6"/>
<dbReference type="HOGENOM" id="CLU_021167_0_0_1"/>
<dbReference type="PANTHER" id="PTHR33488:SF2">
    <property type="entry name" value="EARLY ENDOSOME ANTIGEN 1-LIKE"/>
    <property type="match status" value="1"/>
</dbReference>
<keyword evidence="3" id="KW-1185">Reference proteome</keyword>
<keyword evidence="1" id="KW-0175">Coiled coil</keyword>
<proteinExistence type="predicted"/>
<evidence type="ECO:0000313" key="3">
    <source>
        <dbReference type="Proteomes" id="UP000024837"/>
    </source>
</evidence>
<feature type="coiled-coil region" evidence="1">
    <location>
        <begin position="489"/>
        <end position="523"/>
    </location>
</feature>
<organism evidence="2 3">
    <name type="scientific">Drechslerella stenobrocha 248</name>
    <dbReference type="NCBI Taxonomy" id="1043628"/>
    <lineage>
        <taxon>Eukaryota</taxon>
        <taxon>Fungi</taxon>
        <taxon>Dikarya</taxon>
        <taxon>Ascomycota</taxon>
        <taxon>Pezizomycotina</taxon>
        <taxon>Orbiliomycetes</taxon>
        <taxon>Orbiliales</taxon>
        <taxon>Orbiliaceae</taxon>
        <taxon>Drechslerella</taxon>
    </lineage>
</organism>
<dbReference type="OrthoDB" id="5406275at2759"/>
<gene>
    <name evidence="2" type="ORF">DRE_01547</name>
</gene>
<protein>
    <submittedName>
        <fullName evidence="2">Uncharacterized protein</fullName>
    </submittedName>
</protein>
<evidence type="ECO:0000313" key="2">
    <source>
        <dbReference type="EMBL" id="EWC43660.1"/>
    </source>
</evidence>
<name>W7I4J6_9PEZI</name>
<dbReference type="Proteomes" id="UP000024837">
    <property type="component" value="Unassembled WGS sequence"/>
</dbReference>
<dbReference type="EMBL" id="KI966457">
    <property type="protein sequence ID" value="EWC43660.1"/>
    <property type="molecule type" value="Genomic_DNA"/>
</dbReference>